<name>A0A9Q1GIM8_9CARY</name>
<reference evidence="1" key="1">
    <citation type="submission" date="2022-04" db="EMBL/GenBank/DDBJ databases">
        <title>Carnegiea gigantea Genome sequencing and assembly v2.</title>
        <authorList>
            <person name="Copetti D."/>
            <person name="Sanderson M.J."/>
            <person name="Burquez A."/>
            <person name="Wojciechowski M.F."/>
        </authorList>
    </citation>
    <scope>NUCLEOTIDE SEQUENCE</scope>
    <source>
        <strain evidence="1">SGP5-SGP5p</strain>
        <tissue evidence="1">Aerial part</tissue>
    </source>
</reference>
<comment type="caution">
    <text evidence="1">The sequence shown here is derived from an EMBL/GenBank/DDBJ whole genome shotgun (WGS) entry which is preliminary data.</text>
</comment>
<evidence type="ECO:0000313" key="2">
    <source>
        <dbReference type="Proteomes" id="UP001153076"/>
    </source>
</evidence>
<evidence type="ECO:0000313" key="1">
    <source>
        <dbReference type="EMBL" id="KAJ8419919.1"/>
    </source>
</evidence>
<accession>A0A9Q1GIM8</accession>
<sequence>MEATSSVRPLRCFEYVPTTATSPPIGITLQCSPITMRGCERPLMLPEIGGHGKRTATVPLGPMHMLATVQATDGRQSNHGFDTIYNTLSTNRLNDCIIAEFYELREALHELADKGRFLRRGPCFLRRESEPTRPEPQDEECFIEVVATIAGGYAEGITWSSWKAQLRGAQ</sequence>
<dbReference type="EMBL" id="JAKOGI010004152">
    <property type="protein sequence ID" value="KAJ8419919.1"/>
    <property type="molecule type" value="Genomic_DNA"/>
</dbReference>
<dbReference type="OrthoDB" id="759447at2759"/>
<dbReference type="Proteomes" id="UP001153076">
    <property type="component" value="Unassembled WGS sequence"/>
</dbReference>
<gene>
    <name evidence="1" type="ORF">Cgig2_028488</name>
</gene>
<organism evidence="1 2">
    <name type="scientific">Carnegiea gigantea</name>
    <dbReference type="NCBI Taxonomy" id="171969"/>
    <lineage>
        <taxon>Eukaryota</taxon>
        <taxon>Viridiplantae</taxon>
        <taxon>Streptophyta</taxon>
        <taxon>Embryophyta</taxon>
        <taxon>Tracheophyta</taxon>
        <taxon>Spermatophyta</taxon>
        <taxon>Magnoliopsida</taxon>
        <taxon>eudicotyledons</taxon>
        <taxon>Gunneridae</taxon>
        <taxon>Pentapetalae</taxon>
        <taxon>Caryophyllales</taxon>
        <taxon>Cactineae</taxon>
        <taxon>Cactaceae</taxon>
        <taxon>Cactoideae</taxon>
        <taxon>Echinocereeae</taxon>
        <taxon>Carnegiea</taxon>
    </lineage>
</organism>
<protein>
    <submittedName>
        <fullName evidence="1">Uncharacterized protein</fullName>
    </submittedName>
</protein>
<keyword evidence="2" id="KW-1185">Reference proteome</keyword>
<proteinExistence type="predicted"/>
<dbReference type="AlphaFoldDB" id="A0A9Q1GIM8"/>